<proteinExistence type="predicted"/>
<dbReference type="Gene3D" id="3.30.565.10">
    <property type="entry name" value="Histidine kinase-like ATPase, C-terminal domain"/>
    <property type="match status" value="1"/>
</dbReference>
<dbReference type="EC" id="2.7.13.3" evidence="2"/>
<dbReference type="CDD" id="cd00082">
    <property type="entry name" value="HisKA"/>
    <property type="match status" value="1"/>
</dbReference>
<dbReference type="Pfam" id="PF01590">
    <property type="entry name" value="GAF"/>
    <property type="match status" value="1"/>
</dbReference>
<sequence length="1225" mass="137879">IAFNRDLGYWHCDLTQVQQLALTDDVVEFMALRLHKLPEETQEMLKLAACIGNQFDLETLAIVSELDPIKVADSLWQALQEGLILPLGQTYKFFHQRDREDKVGAEEILISYKFLHDRVQQAAYSLIPEVQKQVTHYRIGKRLLAHVSPAQQEEKIFDIVNQINIGLKEITEIRERQQLLELNFRAGQKAKIATAYDAAKLYFQIAIELLPDHLDYTEENIGDRAFELHFVLAEVQLMTVDFEGLETSIALLLALARSAINRARIYVLKVNQYALQGAYPEAIEAGLTGLQELEIQVNPENVKLLVEEDTQFIAKRLENQDLDGLLNLPEATDPKVKVAIELLMKLLSAAYISSNRELYGFTVVRSVRLSMEYGNIPKSIITYASYGEWLALFQHDYQRAMQFGQLALQLSYKLDNKSERSSACFILGGCIYGKAKPIQGAAEVNYEGFLAGLESGELQYAGYNLFANIYNRLFGGENLVEISTDLEKFWAIADKIHNDLTLRIFEACRFSIEKFSGGTDKESSEELAWVERHSTAQSDLPLGLYSILQMQAACLYGDFESGCHYGVQASKFLMVCESCTIALGYYYYGSLNLLGRDADLSEDARQQIEANQVQLNTLAQSCPENFLHKYWLVEAEKARLSRQLTEAIELYDRAIAGAKENEYIQEEALANELAAKFYLDWGKEKIAGAYITDAYYCYARWGAKAKTDQLERIYPQLLAPMLQQPYLQLNNDLTITSTIAQTAGSSSSKSDFLLDWATAVKASQSLSSEMHLDKLVSALMRATMENAGADGGILLLRQPDGWQIAARYSNKDGQDDWDLCWKEVSEELEIPMRIINKVKRSKEAIIVNNFSRNLQFAGDLYLQQEQPLSFLCAPILNQGKLIGILYLENHLAIGAFTSDRVELLSMLCSQAAISLENARLYKQSQDYAEQSQDYAQKLEQSLEDLQQAQLQLVQSEKMSALGSLVAGVAHEINNPVAFIAGNIDPARDYLKDLFGLLDLYQQEYPEPSEVIEEEIEAIDLEFLREDLPQLIASMQEGTDRIGHISTSLRTFSRTDKEYTVPFNLHEGIDSTILILKHRLKANDERPAIKIVKEYRELPQVQCFPGQLNQVFMNLIANAIDALEESNQGRRFEEIANQIRITTSAAKEDAIIQIADNGTGMPEEVRERIFEQGFTTKAVGKGTGLGMAIAYQIITEKHGGTLTCSSELGQGTEFILTLPIGSLSIQ</sequence>
<dbReference type="SUPFAM" id="SSF47384">
    <property type="entry name" value="Homodimeric domain of signal transducing histidine kinase"/>
    <property type="match status" value="1"/>
</dbReference>
<dbReference type="InterPro" id="IPR003594">
    <property type="entry name" value="HATPase_dom"/>
</dbReference>
<evidence type="ECO:0000256" key="4">
    <source>
        <dbReference type="ARBA" id="ARBA00022777"/>
    </source>
</evidence>
<keyword evidence="4" id="KW-0418">Kinase</keyword>
<keyword evidence="3" id="KW-0597">Phosphoprotein</keyword>
<dbReference type="PROSITE" id="PS50109">
    <property type="entry name" value="HIS_KIN"/>
    <property type="match status" value="1"/>
</dbReference>
<evidence type="ECO:0000313" key="9">
    <source>
        <dbReference type="Proteomes" id="UP000183940"/>
    </source>
</evidence>
<dbReference type="InterPro" id="IPR036097">
    <property type="entry name" value="HisK_dim/P_sf"/>
</dbReference>
<dbReference type="PANTHER" id="PTHR43642">
    <property type="entry name" value="HYBRID SIGNAL TRANSDUCTION HISTIDINE KINASE G"/>
    <property type="match status" value="1"/>
</dbReference>
<dbReference type="InterPro" id="IPR053159">
    <property type="entry name" value="Hybrid_Histidine_Kinase"/>
</dbReference>
<dbReference type="InterPro" id="IPR003018">
    <property type="entry name" value="GAF"/>
</dbReference>
<dbReference type="Gene3D" id="1.10.287.130">
    <property type="match status" value="1"/>
</dbReference>
<evidence type="ECO:0000256" key="6">
    <source>
        <dbReference type="SAM" id="Coils"/>
    </source>
</evidence>
<dbReference type="Pfam" id="PF02518">
    <property type="entry name" value="HATPase_c"/>
    <property type="match status" value="1"/>
</dbReference>
<dbReference type="InterPro" id="IPR003661">
    <property type="entry name" value="HisK_dim/P_dom"/>
</dbReference>
<feature type="coiled-coil region" evidence="6">
    <location>
        <begin position="928"/>
        <end position="958"/>
    </location>
</feature>
<dbReference type="AlphaFoldDB" id="A0A1L9QCF9"/>
<dbReference type="SMART" id="SM00388">
    <property type="entry name" value="HisKA"/>
    <property type="match status" value="1"/>
</dbReference>
<evidence type="ECO:0000256" key="2">
    <source>
        <dbReference type="ARBA" id="ARBA00012438"/>
    </source>
</evidence>
<dbReference type="Proteomes" id="UP000183940">
    <property type="component" value="Unassembled WGS sequence"/>
</dbReference>
<dbReference type="InterPro" id="IPR036890">
    <property type="entry name" value="HATPase_C_sf"/>
</dbReference>
<dbReference type="InterPro" id="IPR005467">
    <property type="entry name" value="His_kinase_dom"/>
</dbReference>
<feature type="domain" description="Histidine kinase" evidence="7">
    <location>
        <begin position="967"/>
        <end position="1221"/>
    </location>
</feature>
<dbReference type="InterPro" id="IPR029016">
    <property type="entry name" value="GAF-like_dom_sf"/>
</dbReference>
<dbReference type="InterPro" id="IPR004358">
    <property type="entry name" value="Sig_transdc_His_kin-like_C"/>
</dbReference>
<dbReference type="SUPFAM" id="SSF55874">
    <property type="entry name" value="ATPase domain of HSP90 chaperone/DNA topoisomerase II/histidine kinase"/>
    <property type="match status" value="1"/>
</dbReference>
<keyword evidence="4" id="KW-0808">Transferase</keyword>
<dbReference type="PANTHER" id="PTHR43642:SF1">
    <property type="entry name" value="HYBRID SIGNAL TRANSDUCTION HISTIDINE KINASE G"/>
    <property type="match status" value="1"/>
</dbReference>
<evidence type="ECO:0000256" key="5">
    <source>
        <dbReference type="ARBA" id="ARBA00023012"/>
    </source>
</evidence>
<evidence type="ECO:0000259" key="7">
    <source>
        <dbReference type="PROSITE" id="PS50109"/>
    </source>
</evidence>
<reference evidence="8" key="1">
    <citation type="submission" date="2016-10" db="EMBL/GenBank/DDBJ databases">
        <title>CRISPR-Cas defence system in Roseofilum reptotaenium: evidence of a bacteriophage-cyanobacterium arms race in the coral black band disease.</title>
        <authorList>
            <person name="Buerger P."/>
            <person name="Wood-Charlson E.M."/>
            <person name="Weynberg K.D."/>
            <person name="Willis B."/>
            <person name="Van Oppen M.J."/>
        </authorList>
    </citation>
    <scope>NUCLEOTIDE SEQUENCE [LARGE SCALE GENOMIC DNA]</scope>
    <source>
        <strain evidence="8">AO1-A</strain>
    </source>
</reference>
<dbReference type="PRINTS" id="PR00344">
    <property type="entry name" value="BCTRLSENSOR"/>
</dbReference>
<keyword evidence="5" id="KW-0902">Two-component regulatory system</keyword>
<dbReference type="EMBL" id="MLAW01000102">
    <property type="protein sequence ID" value="OJJ11412.1"/>
    <property type="molecule type" value="Genomic_DNA"/>
</dbReference>
<evidence type="ECO:0000256" key="3">
    <source>
        <dbReference type="ARBA" id="ARBA00022553"/>
    </source>
</evidence>
<name>A0A1L9QCF9_9CYAN</name>
<keyword evidence="6" id="KW-0175">Coiled coil</keyword>
<organism evidence="8 9">
    <name type="scientific">Roseofilum reptotaenium AO1-A</name>
    <dbReference type="NCBI Taxonomy" id="1925591"/>
    <lineage>
        <taxon>Bacteria</taxon>
        <taxon>Bacillati</taxon>
        <taxon>Cyanobacteriota</taxon>
        <taxon>Cyanophyceae</taxon>
        <taxon>Desertifilales</taxon>
        <taxon>Desertifilaceae</taxon>
        <taxon>Roseofilum</taxon>
    </lineage>
</organism>
<dbReference type="SUPFAM" id="SSF55781">
    <property type="entry name" value="GAF domain-like"/>
    <property type="match status" value="1"/>
</dbReference>
<evidence type="ECO:0000256" key="1">
    <source>
        <dbReference type="ARBA" id="ARBA00000085"/>
    </source>
</evidence>
<evidence type="ECO:0000313" key="8">
    <source>
        <dbReference type="EMBL" id="OJJ11412.1"/>
    </source>
</evidence>
<protein>
    <recommendedName>
        <fullName evidence="2">histidine kinase</fullName>
        <ecNumber evidence="2">2.7.13.3</ecNumber>
    </recommendedName>
</protein>
<comment type="catalytic activity">
    <reaction evidence="1">
        <text>ATP + protein L-histidine = ADP + protein N-phospho-L-histidine.</text>
        <dbReference type="EC" id="2.7.13.3"/>
    </reaction>
</comment>
<gene>
    <name evidence="8" type="ORF">BI308_25710</name>
</gene>
<dbReference type="Gene3D" id="3.30.450.40">
    <property type="match status" value="1"/>
</dbReference>
<dbReference type="SMART" id="SM00065">
    <property type="entry name" value="GAF"/>
    <property type="match status" value="1"/>
</dbReference>
<feature type="non-terminal residue" evidence="8">
    <location>
        <position position="1"/>
    </location>
</feature>
<dbReference type="STRING" id="1925591.BI308_25710"/>
<dbReference type="SMART" id="SM00387">
    <property type="entry name" value="HATPase_c"/>
    <property type="match status" value="1"/>
</dbReference>
<keyword evidence="9" id="KW-1185">Reference proteome</keyword>
<dbReference type="GO" id="GO:0000155">
    <property type="term" value="F:phosphorelay sensor kinase activity"/>
    <property type="evidence" value="ECO:0007669"/>
    <property type="project" value="InterPro"/>
</dbReference>
<accession>A0A1L9QCF9</accession>
<comment type="caution">
    <text evidence="8">The sequence shown here is derived from an EMBL/GenBank/DDBJ whole genome shotgun (WGS) entry which is preliminary data.</text>
</comment>